<protein>
    <submittedName>
        <fullName evidence="1">DUF4442 domain-containing protein</fullName>
    </submittedName>
</protein>
<dbReference type="EMBL" id="BAABJQ010000013">
    <property type="protein sequence ID" value="GAA5190001.1"/>
    <property type="molecule type" value="Genomic_DNA"/>
</dbReference>
<comment type="caution">
    <text evidence="1">The sequence shown here is derived from an EMBL/GenBank/DDBJ whole genome shotgun (WGS) entry which is preliminary data.</text>
</comment>
<proteinExistence type="predicted"/>
<evidence type="ECO:0000313" key="2">
    <source>
        <dbReference type="Proteomes" id="UP001501570"/>
    </source>
</evidence>
<dbReference type="Gene3D" id="3.10.129.10">
    <property type="entry name" value="Hotdog Thioesterase"/>
    <property type="match status" value="1"/>
</dbReference>
<dbReference type="Pfam" id="PF14539">
    <property type="entry name" value="DUF4442"/>
    <property type="match status" value="1"/>
</dbReference>
<keyword evidence="2" id="KW-1185">Reference proteome</keyword>
<gene>
    <name evidence="1" type="ORF">GCM10023322_44090</name>
</gene>
<dbReference type="CDD" id="cd03443">
    <property type="entry name" value="PaaI_thioesterase"/>
    <property type="match status" value="1"/>
</dbReference>
<organism evidence="1 2">
    <name type="scientific">Rugosimonospora acidiphila</name>
    <dbReference type="NCBI Taxonomy" id="556531"/>
    <lineage>
        <taxon>Bacteria</taxon>
        <taxon>Bacillati</taxon>
        <taxon>Actinomycetota</taxon>
        <taxon>Actinomycetes</taxon>
        <taxon>Micromonosporales</taxon>
        <taxon>Micromonosporaceae</taxon>
        <taxon>Rugosimonospora</taxon>
    </lineage>
</organism>
<dbReference type="InterPro" id="IPR029069">
    <property type="entry name" value="HotDog_dom_sf"/>
</dbReference>
<name>A0ABP9S1V2_9ACTN</name>
<dbReference type="InterPro" id="IPR027961">
    <property type="entry name" value="DUF4442"/>
</dbReference>
<dbReference type="Proteomes" id="UP001501570">
    <property type="component" value="Unassembled WGS sequence"/>
</dbReference>
<evidence type="ECO:0000313" key="1">
    <source>
        <dbReference type="EMBL" id="GAA5190001.1"/>
    </source>
</evidence>
<dbReference type="RefSeq" id="WP_345632378.1">
    <property type="nucleotide sequence ID" value="NZ_BAABJQ010000013.1"/>
</dbReference>
<reference evidence="2" key="1">
    <citation type="journal article" date="2019" name="Int. J. Syst. Evol. Microbiol.">
        <title>The Global Catalogue of Microorganisms (GCM) 10K type strain sequencing project: providing services to taxonomists for standard genome sequencing and annotation.</title>
        <authorList>
            <consortium name="The Broad Institute Genomics Platform"/>
            <consortium name="The Broad Institute Genome Sequencing Center for Infectious Disease"/>
            <person name="Wu L."/>
            <person name="Ma J."/>
        </authorList>
    </citation>
    <scope>NUCLEOTIDE SEQUENCE [LARGE SCALE GENOMIC DNA]</scope>
    <source>
        <strain evidence="2">JCM 18304</strain>
    </source>
</reference>
<accession>A0ABP9S1V2</accession>
<dbReference type="SUPFAM" id="SSF54637">
    <property type="entry name" value="Thioesterase/thiol ester dehydrase-isomerase"/>
    <property type="match status" value="1"/>
</dbReference>
<sequence>MTDLDALGASMLDAVPFARTIGVEFIAASDDGRCVTARMSDHPRLHNHVGGPHAGAMFSLAETASGAVVMATFGDQLGRAVPLAVRADIEYRKLAMGAVEATARLDRPRDEVLAELDAGQRPEFTVTVDLTRGDGAVAAQLRIVWTLRPN</sequence>